<keyword evidence="9" id="KW-0411">Iron-sulfur</keyword>
<evidence type="ECO:0000256" key="12">
    <source>
        <dbReference type="ARBA" id="ARBA00081370"/>
    </source>
</evidence>
<dbReference type="GO" id="GO:0140663">
    <property type="term" value="F:ATP-dependent FeS chaperone activity"/>
    <property type="evidence" value="ECO:0007669"/>
    <property type="project" value="InterPro"/>
</dbReference>
<dbReference type="GO" id="GO:0016226">
    <property type="term" value="P:iron-sulfur cluster assembly"/>
    <property type="evidence" value="ECO:0007669"/>
    <property type="project" value="InterPro"/>
</dbReference>
<evidence type="ECO:0000256" key="2">
    <source>
        <dbReference type="ARBA" id="ARBA00004173"/>
    </source>
</evidence>
<gene>
    <name evidence="13" type="ORF">SmJEL517_g05150</name>
</gene>
<comment type="cofactor">
    <cofactor evidence="1">
        <name>[4Fe-4S] cluster</name>
        <dbReference type="ChEBI" id="CHEBI:49883"/>
    </cofactor>
</comment>
<evidence type="ECO:0000256" key="11">
    <source>
        <dbReference type="ARBA" id="ARBA00024036"/>
    </source>
</evidence>
<dbReference type="InterPro" id="IPR033756">
    <property type="entry name" value="YlxH/NBP35"/>
</dbReference>
<evidence type="ECO:0000313" key="13">
    <source>
        <dbReference type="EMBL" id="TPX31532.1"/>
    </source>
</evidence>
<keyword evidence="10" id="KW-0496">Mitochondrion</keyword>
<organism evidence="13 14">
    <name type="scientific">Synchytrium microbalum</name>
    <dbReference type="NCBI Taxonomy" id="1806994"/>
    <lineage>
        <taxon>Eukaryota</taxon>
        <taxon>Fungi</taxon>
        <taxon>Fungi incertae sedis</taxon>
        <taxon>Chytridiomycota</taxon>
        <taxon>Chytridiomycota incertae sedis</taxon>
        <taxon>Chytridiomycetes</taxon>
        <taxon>Synchytriales</taxon>
        <taxon>Synchytriaceae</taxon>
        <taxon>Synchytrium</taxon>
    </lineage>
</organism>
<dbReference type="EMBL" id="QEAO01000043">
    <property type="protein sequence ID" value="TPX31532.1"/>
    <property type="molecule type" value="Genomic_DNA"/>
</dbReference>
<evidence type="ECO:0000256" key="7">
    <source>
        <dbReference type="ARBA" id="ARBA00022946"/>
    </source>
</evidence>
<dbReference type="SUPFAM" id="SSF52540">
    <property type="entry name" value="P-loop containing nucleoside triphosphate hydrolases"/>
    <property type="match status" value="1"/>
</dbReference>
<name>A0A507BVL1_9FUNG</name>
<dbReference type="InterPro" id="IPR019591">
    <property type="entry name" value="Mrp/NBP35_ATP-bd"/>
</dbReference>
<keyword evidence="8" id="KW-0408">Iron</keyword>
<keyword evidence="4" id="KW-0479">Metal-binding</keyword>
<evidence type="ECO:0000313" key="14">
    <source>
        <dbReference type="Proteomes" id="UP000319731"/>
    </source>
</evidence>
<comment type="caution">
    <text evidence="13">The sequence shown here is derived from an EMBL/GenBank/DDBJ whole genome shotgun (WGS) entry which is preliminary data.</text>
</comment>
<dbReference type="GO" id="GO:0005759">
    <property type="term" value="C:mitochondrial matrix"/>
    <property type="evidence" value="ECO:0007669"/>
    <property type="project" value="UniProtKB-ARBA"/>
</dbReference>
<dbReference type="HAMAP" id="MF_02040">
    <property type="entry name" value="Mrp_NBP35"/>
    <property type="match status" value="1"/>
</dbReference>
<dbReference type="GO" id="GO:0046872">
    <property type="term" value="F:metal ion binding"/>
    <property type="evidence" value="ECO:0007669"/>
    <property type="project" value="UniProtKB-KW"/>
</dbReference>
<dbReference type="GO" id="GO:0032981">
    <property type="term" value="P:mitochondrial respiratory chain complex I assembly"/>
    <property type="evidence" value="ECO:0007669"/>
    <property type="project" value="TreeGrafter"/>
</dbReference>
<evidence type="ECO:0000256" key="10">
    <source>
        <dbReference type="ARBA" id="ARBA00023128"/>
    </source>
</evidence>
<dbReference type="FunFam" id="3.40.50.300:FF:000709">
    <property type="entry name" value="Iron-sulfur protein NUBPL isoform X1"/>
    <property type="match status" value="1"/>
</dbReference>
<dbReference type="GO" id="GO:0005524">
    <property type="term" value="F:ATP binding"/>
    <property type="evidence" value="ECO:0007669"/>
    <property type="project" value="UniProtKB-KW"/>
</dbReference>
<dbReference type="OrthoDB" id="1741334at2759"/>
<dbReference type="Gene3D" id="3.40.50.300">
    <property type="entry name" value="P-loop containing nucleotide triphosphate hydrolases"/>
    <property type="match status" value="1"/>
</dbReference>
<evidence type="ECO:0000256" key="5">
    <source>
        <dbReference type="ARBA" id="ARBA00022741"/>
    </source>
</evidence>
<dbReference type="InterPro" id="IPR027417">
    <property type="entry name" value="P-loop_NTPase"/>
</dbReference>
<evidence type="ECO:0000256" key="1">
    <source>
        <dbReference type="ARBA" id="ARBA00001966"/>
    </source>
</evidence>
<protein>
    <recommendedName>
        <fullName evidence="12">Nucleotide-binding protein-like</fullName>
    </recommendedName>
</protein>
<reference evidence="13 14" key="1">
    <citation type="journal article" date="2019" name="Sci. Rep.">
        <title>Comparative genomics of chytrid fungi reveal insights into the obligate biotrophic and pathogenic lifestyle of Synchytrium endobioticum.</title>
        <authorList>
            <person name="van de Vossenberg B.T.L.H."/>
            <person name="Warris S."/>
            <person name="Nguyen H.D.T."/>
            <person name="van Gent-Pelzer M.P.E."/>
            <person name="Joly D.L."/>
            <person name="van de Geest H.C."/>
            <person name="Bonants P.J.M."/>
            <person name="Smith D.S."/>
            <person name="Levesque C.A."/>
            <person name="van der Lee T.A.J."/>
        </authorList>
    </citation>
    <scope>NUCLEOTIDE SEQUENCE [LARGE SCALE GENOMIC DNA]</scope>
    <source>
        <strain evidence="13 14">JEL517</strain>
    </source>
</reference>
<keyword evidence="14" id="KW-1185">Reference proteome</keyword>
<dbReference type="Pfam" id="PF10609">
    <property type="entry name" value="ParA"/>
    <property type="match status" value="1"/>
</dbReference>
<comment type="subcellular location">
    <subcellularLocation>
        <location evidence="2">Mitochondrion</location>
    </subcellularLocation>
</comment>
<evidence type="ECO:0000256" key="3">
    <source>
        <dbReference type="ARBA" id="ARBA00022485"/>
    </source>
</evidence>
<dbReference type="GeneID" id="42006374"/>
<dbReference type="RefSeq" id="XP_031022940.1">
    <property type="nucleotide sequence ID" value="XM_031171077.1"/>
</dbReference>
<accession>A0A507BVL1</accession>
<dbReference type="PANTHER" id="PTHR42961:SF2">
    <property type="entry name" value="IRON-SULFUR PROTEIN NUBPL"/>
    <property type="match status" value="1"/>
</dbReference>
<dbReference type="CDD" id="cd02037">
    <property type="entry name" value="Mrp_NBP35"/>
    <property type="match status" value="1"/>
</dbReference>
<keyword evidence="5" id="KW-0547">Nucleotide-binding</keyword>
<dbReference type="InterPro" id="IPR044304">
    <property type="entry name" value="NUBPL-like"/>
</dbReference>
<dbReference type="InterPro" id="IPR018618">
    <property type="entry name" value="GID4/10-like"/>
</dbReference>
<evidence type="ECO:0000256" key="6">
    <source>
        <dbReference type="ARBA" id="ARBA00022840"/>
    </source>
</evidence>
<proteinExistence type="inferred from homology"/>
<keyword evidence="6" id="KW-0067">ATP-binding</keyword>
<dbReference type="Pfam" id="PF09783">
    <property type="entry name" value="Vac_ImportDeg"/>
    <property type="match status" value="1"/>
</dbReference>
<comment type="similarity">
    <text evidence="11">Belongs to the Mrp/NBP35 ATP-binding proteins family.</text>
</comment>
<evidence type="ECO:0000256" key="8">
    <source>
        <dbReference type="ARBA" id="ARBA00023004"/>
    </source>
</evidence>
<dbReference type="Proteomes" id="UP000319731">
    <property type="component" value="Unassembled WGS sequence"/>
</dbReference>
<keyword evidence="7" id="KW-0809">Transit peptide</keyword>
<dbReference type="GO" id="GO:0051539">
    <property type="term" value="F:4 iron, 4 sulfur cluster binding"/>
    <property type="evidence" value="ECO:0007669"/>
    <property type="project" value="UniProtKB-KW"/>
</dbReference>
<sequence length="477" mass="52097">MPVQAPIPVIVEEEEITETEKPAKSNIAANIPTDAIVTLPSQISTRLYSRTSGSLYAGSRFVGEQKSGHNSYVVSVEIQHVDLRESSLCGYLNIKGLTQDWPDLCTFFDAEIIGPKYSFLTRKWDADEAIDRQHWMKFPSFAPYNRIFNNDSFVYDFENEDVVFMRWKEHFLVPDHQVKSIQGASFAGYYYIAYVKSRNSITGFYYGLPPRPGPRTGRGLPSKRPIDGVSTIIAVASGKGGVGKSTTAVNLAVAFASLGKSAGLLDADLFGPSIPRMMNLSNLKAELDSTSKKLMPLSNYGVKCMSMGFLVDEDAAVVWRGLMVMKAIEQLVRDVDWSGTDVLVIDMPPGTGDTQLTITQILPLTGAVIVSTPQDVALADAKKGISMFEKVNVPILGLVQNMSYFECPKCHSTTHIFGRDGVEKTAKTLGIPVLADLPLNADVCSTSDAGTPITVTQPNSIHAQAYTAMAKKLLDLM</sequence>
<evidence type="ECO:0000256" key="9">
    <source>
        <dbReference type="ARBA" id="ARBA00023014"/>
    </source>
</evidence>
<dbReference type="PANTHER" id="PTHR42961">
    <property type="entry name" value="IRON-SULFUR PROTEIN NUBPL"/>
    <property type="match status" value="1"/>
</dbReference>
<evidence type="ECO:0000256" key="4">
    <source>
        <dbReference type="ARBA" id="ARBA00022723"/>
    </source>
</evidence>
<dbReference type="AlphaFoldDB" id="A0A507BVL1"/>
<dbReference type="STRING" id="1806994.A0A507BVL1"/>
<keyword evidence="3" id="KW-0004">4Fe-4S</keyword>